<dbReference type="Pfam" id="PF13091">
    <property type="entry name" value="PLDc_2"/>
    <property type="match status" value="2"/>
</dbReference>
<dbReference type="EMBL" id="NFZW01000021">
    <property type="protein sequence ID" value="RFA33465.1"/>
    <property type="molecule type" value="Genomic_DNA"/>
</dbReference>
<organism evidence="2 3">
    <name type="scientific">Alkalilimnicola ehrlichii</name>
    <dbReference type="NCBI Taxonomy" id="351052"/>
    <lineage>
        <taxon>Bacteria</taxon>
        <taxon>Pseudomonadati</taxon>
        <taxon>Pseudomonadota</taxon>
        <taxon>Gammaproteobacteria</taxon>
        <taxon>Chromatiales</taxon>
        <taxon>Ectothiorhodospiraceae</taxon>
        <taxon>Alkalilimnicola</taxon>
    </lineage>
</organism>
<dbReference type="OrthoDB" id="9814092at2"/>
<feature type="domain" description="PLD phosphodiesterase" evidence="1">
    <location>
        <begin position="419"/>
        <end position="446"/>
    </location>
</feature>
<evidence type="ECO:0000313" key="2">
    <source>
        <dbReference type="EMBL" id="RFA33465.1"/>
    </source>
</evidence>
<dbReference type="SMART" id="SM00155">
    <property type="entry name" value="PLDc"/>
    <property type="match status" value="2"/>
</dbReference>
<reference evidence="3" key="1">
    <citation type="submission" date="2017-05" db="EMBL/GenBank/DDBJ databases">
        <authorList>
            <person name="Sharma S."/>
            <person name="Sidhu C."/>
            <person name="Pinnaka A.K."/>
        </authorList>
    </citation>
    <scope>NUCLEOTIDE SEQUENCE [LARGE SCALE GENOMIC DNA]</scope>
    <source>
        <strain evidence="3">AK93</strain>
    </source>
</reference>
<dbReference type="GO" id="GO:0032049">
    <property type="term" value="P:cardiolipin biosynthetic process"/>
    <property type="evidence" value="ECO:0007669"/>
    <property type="project" value="UniProtKB-ARBA"/>
</dbReference>
<dbReference type="PANTHER" id="PTHR21248">
    <property type="entry name" value="CARDIOLIPIN SYNTHASE"/>
    <property type="match status" value="1"/>
</dbReference>
<dbReference type="InterPro" id="IPR001736">
    <property type="entry name" value="PLipase_D/transphosphatidylase"/>
</dbReference>
<comment type="caution">
    <text evidence="2">The sequence shown here is derived from an EMBL/GenBank/DDBJ whole genome shotgun (WGS) entry which is preliminary data.</text>
</comment>
<dbReference type="PROSITE" id="PS50035">
    <property type="entry name" value="PLD"/>
    <property type="match status" value="2"/>
</dbReference>
<proteinExistence type="predicted"/>
<dbReference type="Gene3D" id="3.30.870.10">
    <property type="entry name" value="Endonuclease Chain A"/>
    <property type="match status" value="2"/>
</dbReference>
<keyword evidence="3" id="KW-1185">Reference proteome</keyword>
<protein>
    <recommendedName>
        <fullName evidence="1">PLD phosphodiesterase domain-containing protein</fullName>
    </recommendedName>
</protein>
<accession>A0A3E0WND6</accession>
<dbReference type="PROSITE" id="PS51257">
    <property type="entry name" value="PROKAR_LIPOPROTEIN"/>
    <property type="match status" value="1"/>
</dbReference>
<dbReference type="GO" id="GO:0030572">
    <property type="term" value="F:phosphatidyltransferase activity"/>
    <property type="evidence" value="ECO:0007669"/>
    <property type="project" value="UniProtKB-ARBA"/>
</dbReference>
<name>A0A3E0WND6_9GAMM</name>
<dbReference type="SUPFAM" id="SSF56024">
    <property type="entry name" value="Phospholipase D/nuclease"/>
    <property type="match status" value="2"/>
</dbReference>
<dbReference type="Proteomes" id="UP000256763">
    <property type="component" value="Unassembled WGS sequence"/>
</dbReference>
<dbReference type="InterPro" id="IPR025202">
    <property type="entry name" value="PLD-like_dom"/>
</dbReference>
<dbReference type="PANTHER" id="PTHR21248:SF12">
    <property type="entry name" value="CARDIOLIPIN SYNTHASE C"/>
    <property type="match status" value="1"/>
</dbReference>
<feature type="domain" description="PLD phosphodiesterase" evidence="1">
    <location>
        <begin position="179"/>
        <end position="206"/>
    </location>
</feature>
<dbReference type="AlphaFoldDB" id="A0A3E0WND6"/>
<evidence type="ECO:0000313" key="3">
    <source>
        <dbReference type="Proteomes" id="UP000256763"/>
    </source>
</evidence>
<dbReference type="CDD" id="cd09113">
    <property type="entry name" value="PLDc_ymdC_like_2"/>
    <property type="match status" value="1"/>
</dbReference>
<evidence type="ECO:0000259" key="1">
    <source>
        <dbReference type="PROSITE" id="PS50035"/>
    </source>
</evidence>
<sequence>MAHLRYAIQYRQALRRGWVLIFLLWISGCAAPGPRSNAPPSPPLLPAPSGPLAEWSHEQRIKEPASQAHSGFQLLFTGADAFAARIESARLANQSIQVQYYIWQDDTAGRLLLKELLQAADRGVQVRLLLDDMDVRGSDTTLAAADTHNNLEVRLFNPFRARWGFLRVGTEFLLRGSALNHRMHNKAWIVDGHIAIVGGRNIGDNYFDAGNDFNFADLDVAIIGLAAEQASYAFNAYWNSPLALPITELRRGKLPQAKLVQRRQELRHWLETHPPHPLTESAYQPTGTLLQADAYYWSDTVELVADDPNKALGRKDAEPGVLEAMSERFAAAKEEVFIISPYFVPGREGTEGLVALAQAGIEVTVLTNSLAATDVAITHSGYARRRRTLLAAGVNLFELSPMAFRAAGESVESLGLGSSNASLHSKVVLFDRREAFIGSFNLDPRSAHINTELGIFVANADLAEQLAEVYRFATQAPLSYRPQLNAQGQLRWVSGDSVYTREPGASIWRRGLALFVRILPIESQL</sequence>
<dbReference type="CDD" id="cd09111">
    <property type="entry name" value="PLDc_ymdC_like_1"/>
    <property type="match status" value="1"/>
</dbReference>
<dbReference type="RefSeq" id="WP_116303427.1">
    <property type="nucleotide sequence ID" value="NZ_NFZV01000021.1"/>
</dbReference>
<gene>
    <name evidence="2" type="ORF">CAL65_17585</name>
</gene>